<evidence type="ECO:0000313" key="8">
    <source>
        <dbReference type="Proteomes" id="UP000315003"/>
    </source>
</evidence>
<feature type="transmembrane region" description="Helical" evidence="6">
    <location>
        <begin position="74"/>
        <end position="92"/>
    </location>
</feature>
<proteinExistence type="predicted"/>
<evidence type="ECO:0000256" key="1">
    <source>
        <dbReference type="ARBA" id="ARBA00004141"/>
    </source>
</evidence>
<feature type="transmembrane region" description="Helical" evidence="6">
    <location>
        <begin position="21"/>
        <end position="44"/>
    </location>
</feature>
<evidence type="ECO:0000256" key="5">
    <source>
        <dbReference type="SAM" id="MobiDB-lite"/>
    </source>
</evidence>
<name>A0A517T338_9BACT</name>
<evidence type="ECO:0000256" key="6">
    <source>
        <dbReference type="SAM" id="Phobius"/>
    </source>
</evidence>
<dbReference type="EMBL" id="CP036272">
    <property type="protein sequence ID" value="QDT62793.1"/>
    <property type="molecule type" value="Genomic_DNA"/>
</dbReference>
<dbReference type="Proteomes" id="UP000315003">
    <property type="component" value="Chromosome"/>
</dbReference>
<sequence>MFSSKKKQPTEKKKRKVAVQPVVMPVWLAFIVPTLSFIVAGLIMRQGDPLTAVLIVCLSLSALIGFQMGFFRQLIIPVGIVVASMFAPYMGMNYEERIENWVGTSGLLNRGMGVFGIGLIIALIVILSSDMLFTCWSRTRRRLQLVNKYCGMVVGCSLTLVVFGLICSASILVYPEARWSAEDGPAAEPQGLPQKVAAVTYRSYLGRFLTQQNPTRILLSTLGADESILAVDQYANAANVKDVLDDPSFQRGVNQQEINLALADLRDEVTWESIDASEGFQIGVWWQWMQSPAFMALVEQPEFRQAIGPALIEKAKQREQPQATETEQQEAQEV</sequence>
<organism evidence="7 8">
    <name type="scientific">Stieleria bergensis</name>
    <dbReference type="NCBI Taxonomy" id="2528025"/>
    <lineage>
        <taxon>Bacteria</taxon>
        <taxon>Pseudomonadati</taxon>
        <taxon>Planctomycetota</taxon>
        <taxon>Planctomycetia</taxon>
        <taxon>Pirellulales</taxon>
        <taxon>Pirellulaceae</taxon>
        <taxon>Stieleria</taxon>
    </lineage>
</organism>
<keyword evidence="4 6" id="KW-0472">Membrane</keyword>
<dbReference type="AlphaFoldDB" id="A0A517T338"/>
<keyword evidence="8" id="KW-1185">Reference proteome</keyword>
<feature type="transmembrane region" description="Helical" evidence="6">
    <location>
        <begin position="149"/>
        <end position="174"/>
    </location>
</feature>
<accession>A0A517T338</accession>
<evidence type="ECO:0000256" key="4">
    <source>
        <dbReference type="ARBA" id="ARBA00023136"/>
    </source>
</evidence>
<feature type="transmembrane region" description="Helical" evidence="6">
    <location>
        <begin position="112"/>
        <end position="137"/>
    </location>
</feature>
<feature type="region of interest" description="Disordered" evidence="5">
    <location>
        <begin position="314"/>
        <end position="334"/>
    </location>
</feature>
<dbReference type="InterPro" id="IPR003825">
    <property type="entry name" value="Colicin-V_CvpA"/>
</dbReference>
<keyword evidence="2 6" id="KW-0812">Transmembrane</keyword>
<protein>
    <submittedName>
        <fullName evidence="7">Colicin V production protein</fullName>
    </submittedName>
</protein>
<evidence type="ECO:0000256" key="3">
    <source>
        <dbReference type="ARBA" id="ARBA00022989"/>
    </source>
</evidence>
<dbReference type="GO" id="GO:0016020">
    <property type="term" value="C:membrane"/>
    <property type="evidence" value="ECO:0007669"/>
    <property type="project" value="UniProtKB-SubCell"/>
</dbReference>
<reference evidence="7 8" key="1">
    <citation type="submission" date="2019-02" db="EMBL/GenBank/DDBJ databases">
        <title>Deep-cultivation of Planctomycetes and their phenomic and genomic characterization uncovers novel biology.</title>
        <authorList>
            <person name="Wiegand S."/>
            <person name="Jogler M."/>
            <person name="Boedeker C."/>
            <person name="Pinto D."/>
            <person name="Vollmers J."/>
            <person name="Rivas-Marin E."/>
            <person name="Kohn T."/>
            <person name="Peeters S.H."/>
            <person name="Heuer A."/>
            <person name="Rast P."/>
            <person name="Oberbeckmann S."/>
            <person name="Bunk B."/>
            <person name="Jeske O."/>
            <person name="Meyerdierks A."/>
            <person name="Storesund J.E."/>
            <person name="Kallscheuer N."/>
            <person name="Luecker S."/>
            <person name="Lage O.M."/>
            <person name="Pohl T."/>
            <person name="Merkel B.J."/>
            <person name="Hornburger P."/>
            <person name="Mueller R.-W."/>
            <person name="Bruemmer F."/>
            <person name="Labrenz M."/>
            <person name="Spormann A.M."/>
            <person name="Op den Camp H."/>
            <person name="Overmann J."/>
            <person name="Amann R."/>
            <person name="Jetten M.S.M."/>
            <person name="Mascher T."/>
            <person name="Medema M.H."/>
            <person name="Devos D.P."/>
            <person name="Kaster A.-K."/>
            <person name="Ovreas L."/>
            <person name="Rohde M."/>
            <person name="Galperin M.Y."/>
            <person name="Jogler C."/>
        </authorList>
    </citation>
    <scope>NUCLEOTIDE SEQUENCE [LARGE SCALE GENOMIC DNA]</scope>
    <source>
        <strain evidence="7 8">SV_7m_r</strain>
    </source>
</reference>
<dbReference type="OrthoDB" id="265317at2"/>
<feature type="transmembrane region" description="Helical" evidence="6">
    <location>
        <begin position="50"/>
        <end position="67"/>
    </location>
</feature>
<dbReference type="GO" id="GO:0009403">
    <property type="term" value="P:toxin biosynthetic process"/>
    <property type="evidence" value="ECO:0007669"/>
    <property type="project" value="InterPro"/>
</dbReference>
<gene>
    <name evidence="7" type="ORF">SV7mr_53440</name>
</gene>
<dbReference type="RefSeq" id="WP_145277795.1">
    <property type="nucleotide sequence ID" value="NZ_CP036272.1"/>
</dbReference>
<evidence type="ECO:0000256" key="2">
    <source>
        <dbReference type="ARBA" id="ARBA00022692"/>
    </source>
</evidence>
<comment type="subcellular location">
    <subcellularLocation>
        <location evidence="1">Membrane</location>
        <topology evidence="1">Multi-pass membrane protein</topology>
    </subcellularLocation>
</comment>
<evidence type="ECO:0000313" key="7">
    <source>
        <dbReference type="EMBL" id="QDT62793.1"/>
    </source>
</evidence>
<keyword evidence="3 6" id="KW-1133">Transmembrane helix</keyword>
<dbReference type="Pfam" id="PF02674">
    <property type="entry name" value="Colicin_V"/>
    <property type="match status" value="1"/>
</dbReference>